<dbReference type="Proteomes" id="UP000597761">
    <property type="component" value="Unassembled WGS sequence"/>
</dbReference>
<dbReference type="EMBL" id="BMJI01000001">
    <property type="protein sequence ID" value="GGC78647.1"/>
    <property type="molecule type" value="Genomic_DNA"/>
</dbReference>
<evidence type="ECO:0000313" key="3">
    <source>
        <dbReference type="Proteomes" id="UP000597761"/>
    </source>
</evidence>
<evidence type="ECO:0000256" key="1">
    <source>
        <dbReference type="SAM" id="MobiDB-lite"/>
    </source>
</evidence>
<gene>
    <name evidence="2" type="ORF">GCM10011512_01550</name>
</gene>
<name>A0ABQ1NJX4_9MICC</name>
<protein>
    <submittedName>
        <fullName evidence="2">Uncharacterized protein</fullName>
    </submittedName>
</protein>
<organism evidence="2 3">
    <name type="scientific">Tersicoccus solisilvae</name>
    <dbReference type="NCBI Taxonomy" id="1882339"/>
    <lineage>
        <taxon>Bacteria</taxon>
        <taxon>Bacillati</taxon>
        <taxon>Actinomycetota</taxon>
        <taxon>Actinomycetes</taxon>
        <taxon>Micrococcales</taxon>
        <taxon>Micrococcaceae</taxon>
        <taxon>Tersicoccus</taxon>
    </lineage>
</organism>
<accession>A0ABQ1NJX4</accession>
<evidence type="ECO:0000313" key="2">
    <source>
        <dbReference type="EMBL" id="GGC78647.1"/>
    </source>
</evidence>
<proteinExistence type="predicted"/>
<comment type="caution">
    <text evidence="2">The sequence shown here is derived from an EMBL/GenBank/DDBJ whole genome shotgun (WGS) entry which is preliminary data.</text>
</comment>
<feature type="region of interest" description="Disordered" evidence="1">
    <location>
        <begin position="139"/>
        <end position="167"/>
    </location>
</feature>
<keyword evidence="3" id="KW-1185">Reference proteome</keyword>
<sequence>MAALVACRTCFADIGVSLPPVGVRTLLSTEATISSFAAPASAPAPAVASGLALSPVPALPLGLALSPASAPVLGLSLEPALSLGLADALDAAPDALLDPPVTAPLPPHPLSSRTATTPVATPTAARVVVWVVARLRARADGDMDPPPRTRPAPAAGRCPDRIGAGQG</sequence>
<reference evidence="3" key="1">
    <citation type="journal article" date="2019" name="Int. J. Syst. Evol. Microbiol.">
        <title>The Global Catalogue of Microorganisms (GCM) 10K type strain sequencing project: providing services to taxonomists for standard genome sequencing and annotation.</title>
        <authorList>
            <consortium name="The Broad Institute Genomics Platform"/>
            <consortium name="The Broad Institute Genome Sequencing Center for Infectious Disease"/>
            <person name="Wu L."/>
            <person name="Ma J."/>
        </authorList>
    </citation>
    <scope>NUCLEOTIDE SEQUENCE [LARGE SCALE GENOMIC DNA]</scope>
    <source>
        <strain evidence="3">CGMCC 1.15480</strain>
    </source>
</reference>